<dbReference type="AlphaFoldDB" id="A0A1G5QLQ9"/>
<feature type="region of interest" description="Disordered" evidence="2">
    <location>
        <begin position="1"/>
        <end position="28"/>
    </location>
</feature>
<organism evidence="4 5">
    <name type="scientific">Epibacterium ulvae</name>
    <dbReference type="NCBI Taxonomy" id="1156985"/>
    <lineage>
        <taxon>Bacteria</taxon>
        <taxon>Pseudomonadati</taxon>
        <taxon>Pseudomonadota</taxon>
        <taxon>Alphaproteobacteria</taxon>
        <taxon>Rhodobacterales</taxon>
        <taxon>Roseobacteraceae</taxon>
        <taxon>Epibacterium</taxon>
    </lineage>
</organism>
<dbReference type="Gene3D" id="3.30.9.10">
    <property type="entry name" value="D-Amino Acid Oxidase, subunit A, domain 2"/>
    <property type="match status" value="1"/>
</dbReference>
<keyword evidence="5" id="KW-1185">Reference proteome</keyword>
<dbReference type="EMBL" id="FMWG01000004">
    <property type="protein sequence ID" value="SCZ62079.1"/>
    <property type="molecule type" value="Genomic_DNA"/>
</dbReference>
<evidence type="ECO:0000313" key="4">
    <source>
        <dbReference type="EMBL" id="SCZ62079.1"/>
    </source>
</evidence>
<dbReference type="SUPFAM" id="SSF51905">
    <property type="entry name" value="FAD/NAD(P)-binding domain"/>
    <property type="match status" value="1"/>
</dbReference>
<feature type="compositionally biased region" description="Pro residues" evidence="2">
    <location>
        <begin position="1"/>
        <end position="10"/>
    </location>
</feature>
<dbReference type="PANTHER" id="PTHR13847">
    <property type="entry name" value="SARCOSINE DEHYDROGENASE-RELATED"/>
    <property type="match status" value="1"/>
</dbReference>
<evidence type="ECO:0000259" key="3">
    <source>
        <dbReference type="Pfam" id="PF01266"/>
    </source>
</evidence>
<dbReference type="Gene3D" id="3.50.50.60">
    <property type="entry name" value="FAD/NAD(P)-binding domain"/>
    <property type="match status" value="1"/>
</dbReference>
<dbReference type="STRING" id="1156985.SAMN04488118_104334"/>
<dbReference type="InterPro" id="IPR006076">
    <property type="entry name" value="FAD-dep_OxRdtase"/>
</dbReference>
<reference evidence="4 5" key="1">
    <citation type="submission" date="2016-10" db="EMBL/GenBank/DDBJ databases">
        <authorList>
            <person name="de Groot N.N."/>
        </authorList>
    </citation>
    <scope>NUCLEOTIDE SEQUENCE [LARGE SCALE GENOMIC DNA]</scope>
    <source>
        <strain evidence="4 5">U95</strain>
    </source>
</reference>
<evidence type="ECO:0000256" key="1">
    <source>
        <dbReference type="ARBA" id="ARBA00023002"/>
    </source>
</evidence>
<dbReference type="PANTHER" id="PTHR13847:SF281">
    <property type="entry name" value="FAD DEPENDENT OXIDOREDUCTASE DOMAIN-CONTAINING PROTEIN"/>
    <property type="match status" value="1"/>
</dbReference>
<feature type="domain" description="FAD dependent oxidoreductase" evidence="3">
    <location>
        <begin position="36"/>
        <end position="389"/>
    </location>
</feature>
<name>A0A1G5QLQ9_9RHOB</name>
<keyword evidence="1" id="KW-0560">Oxidoreductase</keyword>
<proteinExistence type="predicted"/>
<accession>A0A1G5QLQ9</accession>
<protein>
    <submittedName>
        <fullName evidence="4">Glycine/D-amino acid oxidase</fullName>
    </submittedName>
</protein>
<dbReference type="GO" id="GO:0005737">
    <property type="term" value="C:cytoplasm"/>
    <property type="evidence" value="ECO:0007669"/>
    <property type="project" value="TreeGrafter"/>
</dbReference>
<dbReference type="Pfam" id="PF01266">
    <property type="entry name" value="DAO"/>
    <property type="match status" value="1"/>
</dbReference>
<sequence length="434" mass="46872">MIQNTPPAPMVPQSLWQATAPPDGPHAPLEDAITADVTIIGAGFTGLRTALNLAAAGTKVVVLDAADVAWGASGRTGGQVNPLLPFNSPQRLHRLLGDTYFERVTEASLNSADELFELVQTYQIECQARQNGWLRVNHSTKAHNASLKDIENWRAHGSTAEVVEGDELNRLAGTKAYLSGVIAHKGGAVHPKMFAQGLAKAASERGAQFFGESPVLSLTKNGQKWVAKTPTGSVQSDWVVVATNAYSDDLLPGLSKSIVPLTPIQIATAPLPEAVINSILPEGHTISDSRRVIMYARREPDNRLVYGGLGRPGPGETLSGFNWLRKDAERIYPQLQGAEWSHQWGGRIAITDDHLPHLHEPQPGLLAGLGYNGRGVAMSMVVGRVLSERVLGASPDALSLPVSKIKTVPFRRSKMFGMGTAIWFMRLLDYLETR</sequence>
<evidence type="ECO:0000256" key="2">
    <source>
        <dbReference type="SAM" id="MobiDB-lite"/>
    </source>
</evidence>
<dbReference type="GO" id="GO:0016491">
    <property type="term" value="F:oxidoreductase activity"/>
    <property type="evidence" value="ECO:0007669"/>
    <property type="project" value="UniProtKB-KW"/>
</dbReference>
<gene>
    <name evidence="4" type="ORF">SAMN04488118_104334</name>
</gene>
<dbReference type="RefSeq" id="WP_198511992.1">
    <property type="nucleotide sequence ID" value="NZ_FMWG01000004.1"/>
</dbReference>
<dbReference type="Proteomes" id="UP000198767">
    <property type="component" value="Unassembled WGS sequence"/>
</dbReference>
<dbReference type="InterPro" id="IPR036188">
    <property type="entry name" value="FAD/NAD-bd_sf"/>
</dbReference>
<evidence type="ECO:0000313" key="5">
    <source>
        <dbReference type="Proteomes" id="UP000198767"/>
    </source>
</evidence>